<organism evidence="7 8">
    <name type="scientific">Erythranthe guttata</name>
    <name type="common">Yellow monkey flower</name>
    <name type="synonym">Mimulus guttatus</name>
    <dbReference type="NCBI Taxonomy" id="4155"/>
    <lineage>
        <taxon>Eukaryota</taxon>
        <taxon>Viridiplantae</taxon>
        <taxon>Streptophyta</taxon>
        <taxon>Embryophyta</taxon>
        <taxon>Tracheophyta</taxon>
        <taxon>Spermatophyta</taxon>
        <taxon>Magnoliopsida</taxon>
        <taxon>eudicotyledons</taxon>
        <taxon>Gunneridae</taxon>
        <taxon>Pentapetalae</taxon>
        <taxon>asterids</taxon>
        <taxon>lamiids</taxon>
        <taxon>Lamiales</taxon>
        <taxon>Phrymaceae</taxon>
        <taxon>Erythranthe</taxon>
    </lineage>
</organism>
<evidence type="ECO:0000313" key="7">
    <source>
        <dbReference type="EMBL" id="EYU43812.1"/>
    </source>
</evidence>
<dbReference type="PANTHER" id="PTHR31232">
    <property type="match status" value="1"/>
</dbReference>
<dbReference type="InterPro" id="IPR010264">
    <property type="entry name" value="Self-incomp_S1"/>
</dbReference>
<reference evidence="7 8" key="1">
    <citation type="journal article" date="2013" name="Proc. Natl. Acad. Sci. U.S.A.">
        <title>Fine-scale variation in meiotic recombination in Mimulus inferred from population shotgun sequencing.</title>
        <authorList>
            <person name="Hellsten U."/>
            <person name="Wright K.M."/>
            <person name="Jenkins J."/>
            <person name="Shu S."/>
            <person name="Yuan Y."/>
            <person name="Wessler S.R."/>
            <person name="Schmutz J."/>
            <person name="Willis J.H."/>
            <person name="Rokhsar D.S."/>
        </authorList>
    </citation>
    <scope>NUCLEOTIDE SEQUENCE [LARGE SCALE GENOMIC DNA]</scope>
    <source>
        <strain evidence="8">cv. DUN x IM62</strain>
    </source>
</reference>
<feature type="signal peptide" evidence="6">
    <location>
        <begin position="1"/>
        <end position="25"/>
    </location>
</feature>
<protein>
    <recommendedName>
        <fullName evidence="6">S-protein homolog</fullName>
    </recommendedName>
</protein>
<accession>A0A022RTG3</accession>
<dbReference type="OrthoDB" id="1933876at2759"/>
<dbReference type="OMA" id="RICEYDI"/>
<evidence type="ECO:0000256" key="5">
    <source>
        <dbReference type="ARBA" id="ARBA00022729"/>
    </source>
</evidence>
<sequence length="162" mass="18720">MSTNYAHRIFRVLILLSLSAALLRGEAASARKLSLLGRKTTVRVYNNLGENINLNLRCKSKDNDFGPHLLQNGDHFQWKFRPNFWGTTLFSCNMQWKNVTGGFNIYEDARDSDRCVNCVWRVTEDGVRGYNKDENGVEQIWFRWVPKPPPNSFSYNVSINLS</sequence>
<keyword evidence="5 6" id="KW-0732">Signal</keyword>
<feature type="chain" id="PRO_5025091739" description="S-protein homolog" evidence="6">
    <location>
        <begin position="26"/>
        <end position="162"/>
    </location>
</feature>
<evidence type="ECO:0000256" key="1">
    <source>
        <dbReference type="ARBA" id="ARBA00004613"/>
    </source>
</evidence>
<dbReference type="AlphaFoldDB" id="A0A022RTG3"/>
<comment type="subcellular location">
    <subcellularLocation>
        <location evidence="1 6">Secreted</location>
    </subcellularLocation>
</comment>
<dbReference type="EMBL" id="KI630234">
    <property type="protein sequence ID" value="EYU43812.1"/>
    <property type="molecule type" value="Genomic_DNA"/>
</dbReference>
<keyword evidence="3 6" id="KW-0713">Self-incompatibility</keyword>
<keyword evidence="4 6" id="KW-0964">Secreted</keyword>
<dbReference type="GO" id="GO:0005576">
    <property type="term" value="C:extracellular region"/>
    <property type="evidence" value="ECO:0007669"/>
    <property type="project" value="UniProtKB-SubCell"/>
</dbReference>
<dbReference type="KEGG" id="egt:105950679"/>
<dbReference type="PhylomeDB" id="A0A022RTG3"/>
<dbReference type="eggNOG" id="ENOG502S7CQ">
    <property type="taxonomic scope" value="Eukaryota"/>
</dbReference>
<evidence type="ECO:0000313" key="8">
    <source>
        <dbReference type="Proteomes" id="UP000030748"/>
    </source>
</evidence>
<dbReference type="Pfam" id="PF05938">
    <property type="entry name" value="Self-incomp_S1"/>
    <property type="match status" value="1"/>
</dbReference>
<evidence type="ECO:0000256" key="4">
    <source>
        <dbReference type="ARBA" id="ARBA00022525"/>
    </source>
</evidence>
<comment type="similarity">
    <text evidence="2 6">Belongs to the plant self-incompatibility (S1) protein family.</text>
</comment>
<evidence type="ECO:0000256" key="2">
    <source>
        <dbReference type="ARBA" id="ARBA00005581"/>
    </source>
</evidence>
<gene>
    <name evidence="7" type="ORF">MIMGU_mgv1a024379mg</name>
</gene>
<keyword evidence="8" id="KW-1185">Reference proteome</keyword>
<dbReference type="PANTHER" id="PTHR31232:SF18">
    <property type="entry name" value="S-PROTEIN HOMOLOG"/>
    <property type="match status" value="1"/>
</dbReference>
<dbReference type="Proteomes" id="UP000030748">
    <property type="component" value="Unassembled WGS sequence"/>
</dbReference>
<name>A0A022RTG3_ERYGU</name>
<dbReference type="GO" id="GO:0060320">
    <property type="term" value="P:rejection of self pollen"/>
    <property type="evidence" value="ECO:0007669"/>
    <property type="project" value="UniProtKB-KW"/>
</dbReference>
<proteinExistence type="inferred from homology"/>
<evidence type="ECO:0000256" key="6">
    <source>
        <dbReference type="RuleBase" id="RU367044"/>
    </source>
</evidence>
<evidence type="ECO:0000256" key="3">
    <source>
        <dbReference type="ARBA" id="ARBA00022471"/>
    </source>
</evidence>